<gene>
    <name evidence="1" type="ORF">V6N12_076504</name>
</gene>
<dbReference type="EMBL" id="JBBPBM010000033">
    <property type="protein sequence ID" value="KAK8533228.1"/>
    <property type="molecule type" value="Genomic_DNA"/>
</dbReference>
<evidence type="ECO:0000313" key="1">
    <source>
        <dbReference type="EMBL" id="KAK8533228.1"/>
    </source>
</evidence>
<protein>
    <recommendedName>
        <fullName evidence="3">RNase H type-1 domain-containing protein</fullName>
    </recommendedName>
</protein>
<proteinExistence type="predicted"/>
<evidence type="ECO:0008006" key="3">
    <source>
        <dbReference type="Google" id="ProtNLM"/>
    </source>
</evidence>
<reference evidence="1 2" key="1">
    <citation type="journal article" date="2024" name="G3 (Bethesda)">
        <title>Genome assembly of Hibiscus sabdariffa L. provides insights into metabolisms of medicinal natural products.</title>
        <authorList>
            <person name="Kim T."/>
        </authorList>
    </citation>
    <scope>NUCLEOTIDE SEQUENCE [LARGE SCALE GENOMIC DNA]</scope>
    <source>
        <strain evidence="1">TK-2024</strain>
        <tissue evidence="1">Old leaves</tissue>
    </source>
</reference>
<evidence type="ECO:0000313" key="2">
    <source>
        <dbReference type="Proteomes" id="UP001472677"/>
    </source>
</evidence>
<comment type="caution">
    <text evidence="1">The sequence shown here is derived from an EMBL/GenBank/DDBJ whole genome shotgun (WGS) entry which is preliminary data.</text>
</comment>
<dbReference type="Proteomes" id="UP001472677">
    <property type="component" value="Unassembled WGS sequence"/>
</dbReference>
<organism evidence="1 2">
    <name type="scientific">Hibiscus sabdariffa</name>
    <name type="common">roselle</name>
    <dbReference type="NCBI Taxonomy" id="183260"/>
    <lineage>
        <taxon>Eukaryota</taxon>
        <taxon>Viridiplantae</taxon>
        <taxon>Streptophyta</taxon>
        <taxon>Embryophyta</taxon>
        <taxon>Tracheophyta</taxon>
        <taxon>Spermatophyta</taxon>
        <taxon>Magnoliopsida</taxon>
        <taxon>eudicotyledons</taxon>
        <taxon>Gunneridae</taxon>
        <taxon>Pentapetalae</taxon>
        <taxon>rosids</taxon>
        <taxon>malvids</taxon>
        <taxon>Malvales</taxon>
        <taxon>Malvaceae</taxon>
        <taxon>Malvoideae</taxon>
        <taxon>Hibiscus</taxon>
    </lineage>
</organism>
<accession>A0ABR2D9Z2</accession>
<sequence length="185" mass="21319">MRKEQITQWRRCWLRKVQIGLICSRRGGDLSIVCFLDGLSGFCLVEKEMDSEMMEIDCFFNNGDFEEIKLISMAILLVKEGANHTKIYKAWWFSEGSIGLTLESDSADAICLVLDGRFVSPSILIRISEWRKRPRSLTFTHIKQEGNHVVDCLAKMRNSFEKLYCLNFPPEVLDLLNDNMVVNMG</sequence>
<name>A0ABR2D9Z2_9ROSI</name>
<keyword evidence="2" id="KW-1185">Reference proteome</keyword>